<dbReference type="InterPro" id="IPR036770">
    <property type="entry name" value="Ankyrin_rpt-contain_sf"/>
</dbReference>
<dbReference type="Gene3D" id="1.25.40.20">
    <property type="entry name" value="Ankyrin repeat-containing domain"/>
    <property type="match status" value="2"/>
</dbReference>
<name>A0A8B3FGW0_9ACTN</name>
<organism evidence="1 2">
    <name type="scientific">Propionibacterium australiense</name>
    <dbReference type="NCBI Taxonomy" id="119981"/>
    <lineage>
        <taxon>Bacteria</taxon>
        <taxon>Bacillati</taxon>
        <taxon>Actinomycetota</taxon>
        <taxon>Actinomycetes</taxon>
        <taxon>Propionibacteriales</taxon>
        <taxon>Propionibacteriaceae</taxon>
        <taxon>Propionibacterium</taxon>
    </lineage>
</organism>
<evidence type="ECO:0000313" key="2">
    <source>
        <dbReference type="Proteomes" id="UP000279336"/>
    </source>
</evidence>
<proteinExistence type="predicted"/>
<comment type="caution">
    <text evidence="1">The sequence shown here is derived from an EMBL/GenBank/DDBJ whole genome shotgun (WGS) entry which is preliminary data.</text>
</comment>
<sequence>MWEVFVVAYDPVVAALFSRGTSGFEGMYEPGLVNLCEYDVSLLMHVLLEETDPGARVYWVGRLLDDGADPRVGLADGYGVIHALCANKGLAPDVDAGLMRRLVECGADVNQLSKRWGYPLQVLITRTNVKDDFLMPIYEVFLEQPDLDVRSANRFGVGVLEQARMWYPHHPRLAVLLEGYERAHGRDVERPLWFLALSGSYDEFVAGYSPDRVNEVTRDRTLLMEAMGNPDPAARARIAERLIADGVDVNYAHPGYGVGAVNLLVQAPDLGSPENLALFRELLAAGVDPNAEDGSTGRPLGYIAGARKRKKKPELDLSGYYEVLLARDDLELLDPGSRGRSVLDVVRSRDDQSDGLLDAVTGWLVSHGLEVPPPQSNLKASARKKKKKK</sequence>
<dbReference type="Proteomes" id="UP000279336">
    <property type="component" value="Unassembled WGS sequence"/>
</dbReference>
<reference evidence="1 2" key="1">
    <citation type="submission" date="2018-10" db="EMBL/GenBank/DDBJ databases">
        <title>Propionibacterium australiense Genome Sequencing and Assembly.</title>
        <authorList>
            <person name="Bernier A.-M."/>
            <person name="Bernard K."/>
        </authorList>
    </citation>
    <scope>NUCLEOTIDE SEQUENCE [LARGE SCALE GENOMIC DNA]</scope>
    <source>
        <strain evidence="1 2">NML98A078</strain>
    </source>
</reference>
<evidence type="ECO:0000313" key="1">
    <source>
        <dbReference type="EMBL" id="RLP06212.1"/>
    </source>
</evidence>
<dbReference type="SUPFAM" id="SSF48403">
    <property type="entry name" value="Ankyrin repeat"/>
    <property type="match status" value="1"/>
</dbReference>
<dbReference type="EMBL" id="RCIW01000033">
    <property type="protein sequence ID" value="RLP06212.1"/>
    <property type="molecule type" value="Genomic_DNA"/>
</dbReference>
<protein>
    <submittedName>
        <fullName evidence="1">Uncharacterized protein</fullName>
    </submittedName>
</protein>
<accession>A0A8B3FGW0</accession>
<dbReference type="AlphaFoldDB" id="A0A8B3FGW0"/>
<gene>
    <name evidence="1" type="ORF">D7U36_13175</name>
</gene>